<comment type="caution">
    <text evidence="1">The sequence shown here is derived from an EMBL/GenBank/DDBJ whole genome shotgun (WGS) entry which is preliminary data.</text>
</comment>
<protein>
    <submittedName>
        <fullName evidence="1">AAA family ATPase</fullName>
    </submittedName>
</protein>
<gene>
    <name evidence="1" type="ORF">WMO26_08235</name>
</gene>
<dbReference type="SUPFAM" id="SSF52540">
    <property type="entry name" value="P-loop containing nucleoside triphosphate hydrolases"/>
    <property type="match status" value="1"/>
</dbReference>
<name>A0ABV1E0H0_9FIRM</name>
<dbReference type="EMBL" id="JBBMFD010000012">
    <property type="protein sequence ID" value="MEQ2440808.1"/>
    <property type="molecule type" value="Genomic_DNA"/>
</dbReference>
<sequence length="211" mass="23917">MGIPVLIIGESGSGKSASLRNFQPGEVAIINVQGKPLPFRNRLKTKHTDNYPEIQKLLPALADKGAKSIVIDDCQYLMANEFMRRSAETGFQKFTDIGKNFWNLVQLSISLPDDIIIYFLGHVERDQNGNEKFKTIGKLLDEKITVEGMFTIVLRSQAVDGKYSFRTQTNGMDTAKSPMGLFDMLEIDNDLKFVDQQIRDYYAINKEDKQQ</sequence>
<keyword evidence="2" id="KW-1185">Reference proteome</keyword>
<organism evidence="1 2">
    <name type="scientific">Solibaculum intestinale</name>
    <dbReference type="NCBI Taxonomy" id="3133165"/>
    <lineage>
        <taxon>Bacteria</taxon>
        <taxon>Bacillati</taxon>
        <taxon>Bacillota</taxon>
        <taxon>Clostridia</taxon>
        <taxon>Eubacteriales</taxon>
        <taxon>Oscillospiraceae</taxon>
        <taxon>Solibaculum</taxon>
    </lineage>
</organism>
<proteinExistence type="predicted"/>
<dbReference type="RefSeq" id="WP_349219523.1">
    <property type="nucleotide sequence ID" value="NZ_JBBMFD010000012.1"/>
</dbReference>
<reference evidence="1 2" key="1">
    <citation type="submission" date="2024-03" db="EMBL/GenBank/DDBJ databases">
        <title>Human intestinal bacterial collection.</title>
        <authorList>
            <person name="Pauvert C."/>
            <person name="Hitch T.C.A."/>
            <person name="Clavel T."/>
        </authorList>
    </citation>
    <scope>NUCLEOTIDE SEQUENCE [LARGE SCALE GENOMIC DNA]</scope>
    <source>
        <strain evidence="1 2">CLA-JM-H44</strain>
    </source>
</reference>
<dbReference type="InterPro" id="IPR027417">
    <property type="entry name" value="P-loop_NTPase"/>
</dbReference>
<evidence type="ECO:0000313" key="1">
    <source>
        <dbReference type="EMBL" id="MEQ2440808.1"/>
    </source>
</evidence>
<accession>A0ABV1E0H0</accession>
<evidence type="ECO:0000313" key="2">
    <source>
        <dbReference type="Proteomes" id="UP001489509"/>
    </source>
</evidence>
<dbReference type="Proteomes" id="UP001489509">
    <property type="component" value="Unassembled WGS sequence"/>
</dbReference>